<keyword evidence="7" id="KW-0175">Coiled coil</keyword>
<gene>
    <name evidence="10" type="ORF">B4U79_09789</name>
</gene>
<evidence type="ECO:0000256" key="2">
    <source>
        <dbReference type="ARBA" id="ARBA00008035"/>
    </source>
</evidence>
<dbReference type="OrthoDB" id="435275at2759"/>
<evidence type="ECO:0000256" key="6">
    <source>
        <dbReference type="RuleBase" id="RU361124"/>
    </source>
</evidence>
<keyword evidence="11" id="KW-1185">Reference proteome</keyword>
<evidence type="ECO:0000256" key="7">
    <source>
        <dbReference type="SAM" id="Coils"/>
    </source>
</evidence>
<proteinExistence type="inferred from homology"/>
<reference evidence="10 11" key="1">
    <citation type="journal article" date="2018" name="Gigascience">
        <title>Genomes of trombidid mites reveal novel predicted allergens and laterally-transferred genes associated with secondary metabolism.</title>
        <authorList>
            <person name="Dong X."/>
            <person name="Chaisiri K."/>
            <person name="Xia D."/>
            <person name="Armstrong S.D."/>
            <person name="Fang Y."/>
            <person name="Donnelly M.J."/>
            <person name="Kadowaki T."/>
            <person name="McGarry J.W."/>
            <person name="Darby A.C."/>
            <person name="Makepeace B.L."/>
        </authorList>
    </citation>
    <scope>NUCLEOTIDE SEQUENCE [LARGE SCALE GENOMIC DNA]</scope>
    <source>
        <strain evidence="10">UoL-WK</strain>
    </source>
</reference>
<evidence type="ECO:0000256" key="8">
    <source>
        <dbReference type="SAM" id="MobiDB-lite"/>
    </source>
</evidence>
<keyword evidence="3 6" id="KW-0805">Transcription regulation</keyword>
<evidence type="ECO:0000313" key="11">
    <source>
        <dbReference type="Proteomes" id="UP000285301"/>
    </source>
</evidence>
<dbReference type="EMBL" id="NCKU01004837">
    <property type="protein sequence ID" value="RWS05375.1"/>
    <property type="molecule type" value="Genomic_DNA"/>
</dbReference>
<dbReference type="InterPro" id="IPR024943">
    <property type="entry name" value="Enhancer_polycomb"/>
</dbReference>
<accession>A0A3S4QMI2</accession>
<organism evidence="10 11">
    <name type="scientific">Dinothrombium tinctorium</name>
    <dbReference type="NCBI Taxonomy" id="1965070"/>
    <lineage>
        <taxon>Eukaryota</taxon>
        <taxon>Metazoa</taxon>
        <taxon>Ecdysozoa</taxon>
        <taxon>Arthropoda</taxon>
        <taxon>Chelicerata</taxon>
        <taxon>Arachnida</taxon>
        <taxon>Acari</taxon>
        <taxon>Acariformes</taxon>
        <taxon>Trombidiformes</taxon>
        <taxon>Prostigmata</taxon>
        <taxon>Anystina</taxon>
        <taxon>Parasitengona</taxon>
        <taxon>Trombidioidea</taxon>
        <taxon>Trombidiidae</taxon>
        <taxon>Dinothrombium</taxon>
    </lineage>
</organism>
<keyword evidence="4 6" id="KW-0804">Transcription</keyword>
<protein>
    <recommendedName>
        <fullName evidence="6">Enhancer of polycomb-like protein</fullName>
    </recommendedName>
</protein>
<evidence type="ECO:0000256" key="1">
    <source>
        <dbReference type="ARBA" id="ARBA00004123"/>
    </source>
</evidence>
<dbReference type="GO" id="GO:0006357">
    <property type="term" value="P:regulation of transcription by RNA polymerase II"/>
    <property type="evidence" value="ECO:0007669"/>
    <property type="project" value="InterPro"/>
</dbReference>
<feature type="coiled-coil region" evidence="7">
    <location>
        <begin position="536"/>
        <end position="570"/>
    </location>
</feature>
<feature type="region of interest" description="Disordered" evidence="8">
    <location>
        <begin position="355"/>
        <end position="376"/>
    </location>
</feature>
<comment type="subcellular location">
    <subcellularLocation>
        <location evidence="1 6">Nucleus</location>
    </subcellularLocation>
</comment>
<dbReference type="GO" id="GO:0035267">
    <property type="term" value="C:NuA4 histone acetyltransferase complex"/>
    <property type="evidence" value="ECO:0007669"/>
    <property type="project" value="InterPro"/>
</dbReference>
<dbReference type="GO" id="GO:0005634">
    <property type="term" value="C:nucleus"/>
    <property type="evidence" value="ECO:0007669"/>
    <property type="project" value="UniProtKB-SubCell"/>
</dbReference>
<dbReference type="PANTHER" id="PTHR14898">
    <property type="entry name" value="ENHANCER OF POLYCOMB"/>
    <property type="match status" value="1"/>
</dbReference>
<feature type="non-terminal residue" evidence="10">
    <location>
        <position position="666"/>
    </location>
</feature>
<dbReference type="AlphaFoldDB" id="A0A3S4QMI2"/>
<dbReference type="Pfam" id="PF10513">
    <property type="entry name" value="EPL1"/>
    <property type="match status" value="1"/>
</dbReference>
<feature type="compositionally biased region" description="Basic and acidic residues" evidence="8">
    <location>
        <begin position="309"/>
        <end position="322"/>
    </location>
</feature>
<comment type="caution">
    <text evidence="10">The sequence shown here is derived from an EMBL/GenBank/DDBJ whole genome shotgun (WGS) entry which is preliminary data.</text>
</comment>
<dbReference type="STRING" id="1965070.A0A3S4QMI2"/>
<dbReference type="Proteomes" id="UP000285301">
    <property type="component" value="Unassembled WGS sequence"/>
</dbReference>
<evidence type="ECO:0000259" key="9">
    <source>
        <dbReference type="Pfam" id="PF10513"/>
    </source>
</evidence>
<evidence type="ECO:0000313" key="10">
    <source>
        <dbReference type="EMBL" id="RWS05375.1"/>
    </source>
</evidence>
<sequence length="666" mass="76747">MSKLSFRARALDASKYMPVYMAEEIPDLPDFAAINRSVPQMPTGMEKDEECEHHLQRAISAQQAFGHTGEIVIPTPEVFTTPEEYYNELYPDNFKLPRQLIHVQPFSIEHDTPDYDMDSEDEAWLNSQKDVLNLTPLKFEEIMDQLEKSSGQHVLKINEAKLLLKEDDDLIIAVYDYWLNKRLKTQQALILSVKTERRDGTSSNNPYVAFRRRTEKMQTRKNRKNDEASYEKMLKLRRDLSRAVNILQLVKQREKLKNEHLKCSVEIFEKRYHIGDFSGQILAEVSALRHIKPTSSYLPINNSLQMLKSMEKSRPKSEDSAPRRKREYKKRSKQDHLTTTRNEIVDQTDYIYTSDEEMLNGTSQTTSDQEEEDPDGPYAFKRKKGCQYHAPLIDKLGNWPWCSPEEGGWGDKRFRYCLTTISHENPRCIGFSRRRIGRGGRIIFDRAWSQLENCLSQLEQNENGEFFDDLIHFRPKTPPQDVHNEVGEVESSVIYDEEGNEIPVVPITSFKDYVNENELFSTVKPYSDLDLESCFQSHQEELFEMQRKQLERLKKEHESVSNGVNTINNNRDSLTCNRFDRDHSSLFITNEASNTVNSSAAFSKSSSHSLPLTSSCSSIIPQPSTLDSARVQLAVSAVLSASEVTGILHSLTNGPVNEYYDQPPSQ</sequence>
<comment type="similarity">
    <text evidence="2 6">Belongs to the enhancer of polycomb family.</text>
</comment>
<feature type="domain" description="Enhancer of polycomb-like N-terminal" evidence="9">
    <location>
        <begin position="8"/>
        <end position="148"/>
    </location>
</feature>
<name>A0A3S4QMI2_9ACAR</name>
<evidence type="ECO:0000256" key="5">
    <source>
        <dbReference type="ARBA" id="ARBA00023242"/>
    </source>
</evidence>
<feature type="region of interest" description="Disordered" evidence="8">
    <location>
        <begin position="309"/>
        <end position="340"/>
    </location>
</feature>
<evidence type="ECO:0000256" key="3">
    <source>
        <dbReference type="ARBA" id="ARBA00023015"/>
    </source>
</evidence>
<keyword evidence="5 6" id="KW-0539">Nucleus</keyword>
<feature type="compositionally biased region" description="Basic residues" evidence="8">
    <location>
        <begin position="323"/>
        <end position="333"/>
    </location>
</feature>
<evidence type="ECO:0000256" key="4">
    <source>
        <dbReference type="ARBA" id="ARBA00023163"/>
    </source>
</evidence>
<dbReference type="InterPro" id="IPR019542">
    <property type="entry name" value="Enhancer_polycomb-like_N"/>
</dbReference>